<evidence type="ECO:0000313" key="2">
    <source>
        <dbReference type="EMBL" id="MBM3115729.1"/>
    </source>
</evidence>
<evidence type="ECO:0000256" key="1">
    <source>
        <dbReference type="SAM" id="Phobius"/>
    </source>
</evidence>
<dbReference type="RefSeq" id="WP_203537559.1">
    <property type="nucleotide sequence ID" value="NZ_JAESND010000003.1"/>
</dbReference>
<feature type="transmembrane region" description="Helical" evidence="1">
    <location>
        <begin position="35"/>
        <end position="54"/>
    </location>
</feature>
<reference evidence="2 3" key="1">
    <citation type="submission" date="2021-01" db="EMBL/GenBank/DDBJ databases">
        <title>Draft Genome Sequence and Polyhydroxyalkanoate Biosynthetic Potential of Jeongeupia naejangsanensis Type Strain DSM 24253.</title>
        <authorList>
            <person name="Turrini P."/>
            <person name="Artuso I."/>
            <person name="Lugli G.A."/>
            <person name="Frangipani E."/>
            <person name="Ventura M."/>
            <person name="Visca P."/>
        </authorList>
    </citation>
    <scope>NUCLEOTIDE SEQUENCE [LARGE SCALE GENOMIC DNA]</scope>
    <source>
        <strain evidence="2 3">DSM 24253</strain>
    </source>
</reference>
<feature type="transmembrane region" description="Helical" evidence="1">
    <location>
        <begin position="66"/>
        <end position="87"/>
    </location>
</feature>
<evidence type="ECO:0000313" key="3">
    <source>
        <dbReference type="Proteomes" id="UP000809431"/>
    </source>
</evidence>
<dbReference type="EMBL" id="JAESND010000003">
    <property type="protein sequence ID" value="MBM3115729.1"/>
    <property type="molecule type" value="Genomic_DNA"/>
</dbReference>
<sequence>MLTFTLFTTIVCIGVGILLINTLLCLPTAIGRREIPWVVLILLTGPIAAFCFSLRKDDELKWLGKLSLWGLAIALAGAAALLVTLLLHPR</sequence>
<protein>
    <submittedName>
        <fullName evidence="2">Uncharacterized protein</fullName>
    </submittedName>
</protein>
<dbReference type="Proteomes" id="UP000809431">
    <property type="component" value="Unassembled WGS sequence"/>
</dbReference>
<name>A0ABS2BLS3_9NEIS</name>
<gene>
    <name evidence="2" type="ORF">JMJ54_07800</name>
</gene>
<organism evidence="2 3">
    <name type="scientific">Jeongeupia naejangsanensis</name>
    <dbReference type="NCBI Taxonomy" id="613195"/>
    <lineage>
        <taxon>Bacteria</taxon>
        <taxon>Pseudomonadati</taxon>
        <taxon>Pseudomonadota</taxon>
        <taxon>Betaproteobacteria</taxon>
        <taxon>Neisseriales</taxon>
        <taxon>Chitinibacteraceae</taxon>
        <taxon>Jeongeupia</taxon>
    </lineage>
</organism>
<keyword evidence="1" id="KW-0472">Membrane</keyword>
<keyword evidence="1" id="KW-0812">Transmembrane</keyword>
<keyword evidence="3" id="KW-1185">Reference proteome</keyword>
<comment type="caution">
    <text evidence="2">The sequence shown here is derived from an EMBL/GenBank/DDBJ whole genome shotgun (WGS) entry which is preliminary data.</text>
</comment>
<proteinExistence type="predicted"/>
<accession>A0ABS2BLS3</accession>
<keyword evidence="1" id="KW-1133">Transmembrane helix</keyword>